<evidence type="ECO:0000256" key="3">
    <source>
        <dbReference type="ARBA" id="ARBA00023163"/>
    </source>
</evidence>
<feature type="transmembrane region" description="Helical" evidence="4">
    <location>
        <begin position="327"/>
        <end position="344"/>
    </location>
</feature>
<proteinExistence type="predicted"/>
<keyword evidence="3" id="KW-0804">Transcription</keyword>
<dbReference type="SUPFAM" id="SSF46689">
    <property type="entry name" value="Homeodomain-like"/>
    <property type="match status" value="2"/>
</dbReference>
<evidence type="ECO:0000256" key="2">
    <source>
        <dbReference type="ARBA" id="ARBA00023125"/>
    </source>
</evidence>
<dbReference type="PROSITE" id="PS01124">
    <property type="entry name" value="HTH_ARAC_FAMILY_2"/>
    <property type="match status" value="1"/>
</dbReference>
<dbReference type="GO" id="GO:0003700">
    <property type="term" value="F:DNA-binding transcription factor activity"/>
    <property type="evidence" value="ECO:0007669"/>
    <property type="project" value="InterPro"/>
</dbReference>
<keyword evidence="2" id="KW-0238">DNA-binding</keyword>
<name>A0A494XV66_9BACL</name>
<protein>
    <submittedName>
        <fullName evidence="6">AraC family transcriptional regulator</fullName>
    </submittedName>
</protein>
<dbReference type="InterPro" id="IPR018060">
    <property type="entry name" value="HTH_AraC"/>
</dbReference>
<evidence type="ECO:0000256" key="4">
    <source>
        <dbReference type="SAM" id="Phobius"/>
    </source>
</evidence>
<keyword evidence="4" id="KW-0472">Membrane</keyword>
<evidence type="ECO:0000313" key="7">
    <source>
        <dbReference type="Proteomes" id="UP000282076"/>
    </source>
</evidence>
<dbReference type="PANTHER" id="PTHR43280:SF28">
    <property type="entry name" value="HTH-TYPE TRANSCRIPTIONAL ACTIVATOR RHAS"/>
    <property type="match status" value="1"/>
</dbReference>
<organism evidence="6 7">
    <name type="scientific">Cohnella endophytica</name>
    <dbReference type="NCBI Taxonomy" id="2419778"/>
    <lineage>
        <taxon>Bacteria</taxon>
        <taxon>Bacillati</taxon>
        <taxon>Bacillota</taxon>
        <taxon>Bacilli</taxon>
        <taxon>Bacillales</taxon>
        <taxon>Paenibacillaceae</taxon>
        <taxon>Cohnella</taxon>
    </lineage>
</organism>
<comment type="caution">
    <text evidence="6">The sequence shown here is derived from an EMBL/GenBank/DDBJ whole genome shotgun (WGS) entry which is preliminary data.</text>
</comment>
<keyword evidence="4" id="KW-1133">Transmembrane helix</keyword>
<evidence type="ECO:0000313" key="6">
    <source>
        <dbReference type="EMBL" id="RKP51463.1"/>
    </source>
</evidence>
<dbReference type="GO" id="GO:0043565">
    <property type="term" value="F:sequence-specific DNA binding"/>
    <property type="evidence" value="ECO:0007669"/>
    <property type="project" value="InterPro"/>
</dbReference>
<dbReference type="Proteomes" id="UP000282076">
    <property type="component" value="Unassembled WGS sequence"/>
</dbReference>
<sequence>MLYYKRHHAKRIRRLRMDHHPWRRLRRMLAPLTSGWKLKNRLLVSLILLSSIPVAITAIASSFISNRIIGDQTDQMHQVFLNQVEKEMNEQFKKFDELMLQYTYANSALDRFTQEDLTYQNFRLVNDLYSVLTNLRSGMENVAEIDFYNIPYGKIVTSGGSLMQPSEFLDPVALRTSLTLTHYGAWIDTRNELNTRLKRPVITFIRPTYHASSEGVKGVFIVYLDAASLSAKLKANEIDPATYLVVNPSGYVVMHSEPAKVGSRIESPELMAKLAEGRNLANHRITFNLDGKLSLINAVYSSNRDWYYVSILPVALVHKETYQLRNWLLGVSVTFIIVAVIIAIRTSRTIYRPVHKLTQRVFKMQSGTALKDEFHFIADYIQNVEESNDLLKKDVEMYLSHAEHYSLMSLLLGNFNASSRSVQLEPFDRNPIGLYLIEVDPQQMESRYSRKDQFLFYFAVENIAGEIMRKQGTTRIMMIQPGLFAVLNQPEATAPPLARIYAGELLHAIQTYLKLNCVISVSFSESGLSGIHEAFLQARHALRYSFTLGANKVIISDELDPAVSGQADALVELENLILQSLQDFRHEEALERFDQLIQWLRDDSALTPEALKTYCSQLLGAMIHSVNKQPNALMEPVNRRYLTMELEKQRNLREIATFFRRHFFDKLTPPQPEAHPESQQVEEVVAYIHAHYDEDISLQLCAELVGLSASQLSRAFKKTKDINFVDYVIQYRIGIAKELLADPNRSIQAVTEKLRYTSVNSFIRIFKKITGTTPGHYRKDIREDL</sequence>
<feature type="domain" description="HTH araC/xylS-type" evidence="5">
    <location>
        <begin position="682"/>
        <end position="780"/>
    </location>
</feature>
<dbReference type="EMBL" id="RBZM01000007">
    <property type="protein sequence ID" value="RKP51463.1"/>
    <property type="molecule type" value="Genomic_DNA"/>
</dbReference>
<dbReference type="InterPro" id="IPR018062">
    <property type="entry name" value="HTH_AraC-typ_CS"/>
</dbReference>
<dbReference type="AlphaFoldDB" id="A0A494XV66"/>
<accession>A0A494XV66</accession>
<dbReference type="PROSITE" id="PS00041">
    <property type="entry name" value="HTH_ARAC_FAMILY_1"/>
    <property type="match status" value="1"/>
</dbReference>
<gene>
    <name evidence="6" type="ORF">D7Z26_16870</name>
</gene>
<dbReference type="InterPro" id="IPR009057">
    <property type="entry name" value="Homeodomain-like_sf"/>
</dbReference>
<dbReference type="Gene3D" id="1.10.10.60">
    <property type="entry name" value="Homeodomain-like"/>
    <property type="match status" value="2"/>
</dbReference>
<keyword evidence="4" id="KW-0812">Transmembrane</keyword>
<evidence type="ECO:0000259" key="5">
    <source>
        <dbReference type="PROSITE" id="PS01124"/>
    </source>
</evidence>
<dbReference type="Gene3D" id="3.30.450.20">
    <property type="entry name" value="PAS domain"/>
    <property type="match status" value="1"/>
</dbReference>
<dbReference type="SMART" id="SM00342">
    <property type="entry name" value="HTH_ARAC"/>
    <property type="match status" value="1"/>
</dbReference>
<reference evidence="6 7" key="1">
    <citation type="submission" date="2018-10" db="EMBL/GenBank/DDBJ databases">
        <title>Cohnella sp. M2MS4P-1, whole genome shotgun sequence.</title>
        <authorList>
            <person name="Tuo L."/>
        </authorList>
    </citation>
    <scope>NUCLEOTIDE SEQUENCE [LARGE SCALE GENOMIC DNA]</scope>
    <source>
        <strain evidence="6 7">M2MS4P-1</strain>
    </source>
</reference>
<keyword evidence="7" id="KW-1185">Reference proteome</keyword>
<dbReference type="PANTHER" id="PTHR43280">
    <property type="entry name" value="ARAC-FAMILY TRANSCRIPTIONAL REGULATOR"/>
    <property type="match status" value="1"/>
</dbReference>
<keyword evidence="1" id="KW-0805">Transcription regulation</keyword>
<dbReference type="Pfam" id="PF12833">
    <property type="entry name" value="HTH_18"/>
    <property type="match status" value="1"/>
</dbReference>
<evidence type="ECO:0000256" key="1">
    <source>
        <dbReference type="ARBA" id="ARBA00023015"/>
    </source>
</evidence>